<dbReference type="AlphaFoldDB" id="A0A6B4JRN3"/>
<dbReference type="Pfam" id="PF13479">
    <property type="entry name" value="AAA_24"/>
    <property type="match status" value="1"/>
</dbReference>
<dbReference type="Proteomes" id="UP000486903">
    <property type="component" value="Unassembled WGS sequence"/>
</dbReference>
<protein>
    <recommendedName>
        <fullName evidence="3">ATP-binding protein</fullName>
    </recommendedName>
</protein>
<comment type="caution">
    <text evidence="1">The sequence shown here is derived from an EMBL/GenBank/DDBJ whole genome shotgun (WGS) entry which is preliminary data.</text>
</comment>
<dbReference type="RefSeq" id="WP_003374325.1">
    <property type="nucleotide sequence ID" value="NZ_JACBBA010000010.1"/>
</dbReference>
<accession>A0A6B4JRN3</accession>
<evidence type="ECO:0008006" key="3">
    <source>
        <dbReference type="Google" id="ProtNLM"/>
    </source>
</evidence>
<organism evidence="1 2">
    <name type="scientific">Clostridium botulinum</name>
    <dbReference type="NCBI Taxonomy" id="1491"/>
    <lineage>
        <taxon>Bacteria</taxon>
        <taxon>Bacillati</taxon>
        <taxon>Bacillota</taxon>
        <taxon>Clostridia</taxon>
        <taxon>Eubacteriales</taxon>
        <taxon>Clostridiaceae</taxon>
        <taxon>Clostridium</taxon>
    </lineage>
</organism>
<gene>
    <name evidence="1" type="ORF">FDG31_17930</name>
</gene>
<evidence type="ECO:0000313" key="2">
    <source>
        <dbReference type="Proteomes" id="UP000486903"/>
    </source>
</evidence>
<reference evidence="1 2" key="1">
    <citation type="submission" date="2019-04" db="EMBL/GenBank/DDBJ databases">
        <title>Genome sequencing of Clostridium botulinum Groups I-IV and Clostridium butyricum.</title>
        <authorList>
            <person name="Brunt J."/>
            <person name="Van Vliet A.H.M."/>
            <person name="Stringer S.C."/>
            <person name="Carter A.T."/>
            <person name="Peck M.W."/>
        </authorList>
    </citation>
    <scope>NUCLEOTIDE SEQUENCE [LARGE SCALE GENOMIC DNA]</scope>
    <source>
        <strain evidence="1 2">BL81</strain>
    </source>
</reference>
<dbReference type="EMBL" id="SXFB01000026">
    <property type="protein sequence ID" value="NFV27978.1"/>
    <property type="molecule type" value="Genomic_DNA"/>
</dbReference>
<sequence length="211" mass="23802">MAIPVLIIGKSGAGKSTSMRNCVNNDHWNLIKVLDKPLPFRGNMATGVTDDYQKLIAWTTGSKAKSVVIDDAGYLITNQFMRNHSSSKGGNGAFAMYNDLADRFWNLTQFIINGLPKDKIVYVIMHEEEDQFGNIKPKTIGKLLDEKVCIEGMFTIVLRCTLRDNKHLFITQCDEGAVSKSPIGMFDTLEIDNDLKLVDKTIREYYELEEQ</sequence>
<evidence type="ECO:0000313" key="1">
    <source>
        <dbReference type="EMBL" id="NFV27978.1"/>
    </source>
</evidence>
<name>A0A6B4JRN3_CLOBO</name>
<proteinExistence type="predicted"/>